<dbReference type="SUPFAM" id="SSF52172">
    <property type="entry name" value="CheY-like"/>
    <property type="match status" value="1"/>
</dbReference>
<dbReference type="GO" id="GO:0000160">
    <property type="term" value="P:phosphorelay signal transduction system"/>
    <property type="evidence" value="ECO:0007669"/>
    <property type="project" value="UniProtKB-KW"/>
</dbReference>
<gene>
    <name evidence="11" type="ORF">dnm_053820</name>
</gene>
<keyword evidence="4" id="KW-0805">Transcription regulation</keyword>
<dbReference type="Gene3D" id="3.40.50.2300">
    <property type="match status" value="1"/>
</dbReference>
<keyword evidence="2 8" id="KW-0597">Phosphoprotein</keyword>
<evidence type="ECO:0000256" key="1">
    <source>
        <dbReference type="ARBA" id="ARBA00012528"/>
    </source>
</evidence>
<dbReference type="InterPro" id="IPR001789">
    <property type="entry name" value="Sig_transdc_resp-reg_receiver"/>
</dbReference>
<keyword evidence="3" id="KW-0902">Two-component regulatory system</keyword>
<dbReference type="AlphaFoldDB" id="A0A975BPJ0"/>
<dbReference type="Pfam" id="PF00072">
    <property type="entry name" value="Response_reg"/>
    <property type="match status" value="1"/>
</dbReference>
<keyword evidence="5" id="KW-0238">DNA-binding</keyword>
<keyword evidence="6" id="KW-0804">Transcription</keyword>
<dbReference type="InterPro" id="IPR029787">
    <property type="entry name" value="Nucleotide_cyclase"/>
</dbReference>
<evidence type="ECO:0000259" key="10">
    <source>
        <dbReference type="PROSITE" id="PS50887"/>
    </source>
</evidence>
<evidence type="ECO:0000313" key="12">
    <source>
        <dbReference type="Proteomes" id="UP000663722"/>
    </source>
</evidence>
<evidence type="ECO:0000256" key="7">
    <source>
        <dbReference type="ARBA" id="ARBA00034247"/>
    </source>
</evidence>
<sequence length="288" mass="33090">MMKNKPKILVVDDSKNICNVLRRILSKEEYAVTMAEDGEAAIQKVFEWLPDLILLDLMMPKMDGLEVCRRLKSNYKYNFIYVIMLTAKNSAEDEVAGLDIGADDYVAKPFNPTILLARVRRGVRLMKEKLDATFDSLTRLYNRRVFDAFLQQEKAKFRRYNHSFSLILIDLDHFKKVNDTFGHKAGDMVLQEVARFLREDTRDADLPARWGGEEMAILLPETDMKGANILAESLRQRIERHHFPQVGHITASFGVASMRDDESDLVETADRALYRGKQMGRNKVVVAT</sequence>
<dbReference type="SUPFAM" id="SSF55073">
    <property type="entry name" value="Nucleotide cyclase"/>
    <property type="match status" value="1"/>
</dbReference>
<evidence type="ECO:0000256" key="6">
    <source>
        <dbReference type="ARBA" id="ARBA00023163"/>
    </source>
</evidence>
<comment type="catalytic activity">
    <reaction evidence="7">
        <text>2 GTP = 3',3'-c-di-GMP + 2 diphosphate</text>
        <dbReference type="Rhea" id="RHEA:24898"/>
        <dbReference type="ChEBI" id="CHEBI:33019"/>
        <dbReference type="ChEBI" id="CHEBI:37565"/>
        <dbReference type="ChEBI" id="CHEBI:58805"/>
        <dbReference type="EC" id="2.7.7.65"/>
    </reaction>
</comment>
<dbReference type="NCBIfam" id="TIGR00254">
    <property type="entry name" value="GGDEF"/>
    <property type="match status" value="1"/>
</dbReference>
<evidence type="ECO:0000256" key="3">
    <source>
        <dbReference type="ARBA" id="ARBA00023012"/>
    </source>
</evidence>
<feature type="domain" description="GGDEF" evidence="10">
    <location>
        <begin position="162"/>
        <end position="288"/>
    </location>
</feature>
<dbReference type="InterPro" id="IPR000160">
    <property type="entry name" value="GGDEF_dom"/>
</dbReference>
<organism evidence="11 12">
    <name type="scientific">Desulfonema magnum</name>
    <dbReference type="NCBI Taxonomy" id="45655"/>
    <lineage>
        <taxon>Bacteria</taxon>
        <taxon>Pseudomonadati</taxon>
        <taxon>Thermodesulfobacteriota</taxon>
        <taxon>Desulfobacteria</taxon>
        <taxon>Desulfobacterales</taxon>
        <taxon>Desulfococcaceae</taxon>
        <taxon>Desulfonema</taxon>
    </lineage>
</organism>
<dbReference type="EMBL" id="CP061800">
    <property type="protein sequence ID" value="QTA89332.1"/>
    <property type="molecule type" value="Genomic_DNA"/>
</dbReference>
<name>A0A975BPJ0_9BACT</name>
<evidence type="ECO:0000259" key="9">
    <source>
        <dbReference type="PROSITE" id="PS50110"/>
    </source>
</evidence>
<dbReference type="PROSITE" id="PS50887">
    <property type="entry name" value="GGDEF"/>
    <property type="match status" value="1"/>
</dbReference>
<dbReference type="GO" id="GO:0043709">
    <property type="term" value="P:cell adhesion involved in single-species biofilm formation"/>
    <property type="evidence" value="ECO:0007669"/>
    <property type="project" value="TreeGrafter"/>
</dbReference>
<dbReference type="GO" id="GO:0003677">
    <property type="term" value="F:DNA binding"/>
    <property type="evidence" value="ECO:0007669"/>
    <property type="project" value="UniProtKB-KW"/>
</dbReference>
<protein>
    <recommendedName>
        <fullName evidence="1">diguanylate cyclase</fullName>
        <ecNumber evidence="1">2.7.7.65</ecNumber>
    </recommendedName>
</protein>
<dbReference type="PROSITE" id="PS50110">
    <property type="entry name" value="RESPONSE_REGULATORY"/>
    <property type="match status" value="1"/>
</dbReference>
<dbReference type="RefSeq" id="WP_207677997.1">
    <property type="nucleotide sequence ID" value="NZ_CP061800.1"/>
</dbReference>
<dbReference type="SMART" id="SM00448">
    <property type="entry name" value="REC"/>
    <property type="match status" value="1"/>
</dbReference>
<feature type="modified residue" description="4-aspartylphosphate" evidence="8">
    <location>
        <position position="56"/>
    </location>
</feature>
<dbReference type="CDD" id="cd01949">
    <property type="entry name" value="GGDEF"/>
    <property type="match status" value="1"/>
</dbReference>
<dbReference type="PANTHER" id="PTHR45138">
    <property type="entry name" value="REGULATORY COMPONENTS OF SENSORY TRANSDUCTION SYSTEM"/>
    <property type="match status" value="1"/>
</dbReference>
<dbReference type="InterPro" id="IPR043128">
    <property type="entry name" value="Rev_trsase/Diguanyl_cyclase"/>
</dbReference>
<proteinExistence type="predicted"/>
<reference evidence="11" key="1">
    <citation type="journal article" date="2021" name="Microb. Physiol.">
        <title>Proteogenomic Insights into the Physiology of Marine, Sulfate-Reducing, Filamentous Desulfonema limicola and Desulfonema magnum.</title>
        <authorList>
            <person name="Schnaars V."/>
            <person name="Wohlbrand L."/>
            <person name="Scheve S."/>
            <person name="Hinrichs C."/>
            <person name="Reinhardt R."/>
            <person name="Rabus R."/>
        </authorList>
    </citation>
    <scope>NUCLEOTIDE SEQUENCE</scope>
    <source>
        <strain evidence="11">4be13</strain>
    </source>
</reference>
<dbReference type="GO" id="GO:0005886">
    <property type="term" value="C:plasma membrane"/>
    <property type="evidence" value="ECO:0007669"/>
    <property type="project" value="TreeGrafter"/>
</dbReference>
<evidence type="ECO:0000256" key="4">
    <source>
        <dbReference type="ARBA" id="ARBA00023015"/>
    </source>
</evidence>
<dbReference type="KEGG" id="dmm:dnm_053820"/>
<dbReference type="GO" id="GO:0052621">
    <property type="term" value="F:diguanylate cyclase activity"/>
    <property type="evidence" value="ECO:0007669"/>
    <property type="project" value="UniProtKB-EC"/>
</dbReference>
<feature type="domain" description="Response regulatory" evidence="9">
    <location>
        <begin position="7"/>
        <end position="123"/>
    </location>
</feature>
<dbReference type="Gene3D" id="3.30.70.270">
    <property type="match status" value="1"/>
</dbReference>
<dbReference type="Proteomes" id="UP000663722">
    <property type="component" value="Chromosome"/>
</dbReference>
<dbReference type="FunFam" id="3.40.50.2300:FF:000001">
    <property type="entry name" value="DNA-binding response regulator PhoB"/>
    <property type="match status" value="1"/>
</dbReference>
<dbReference type="SMART" id="SM00267">
    <property type="entry name" value="GGDEF"/>
    <property type="match status" value="1"/>
</dbReference>
<dbReference type="Pfam" id="PF00990">
    <property type="entry name" value="GGDEF"/>
    <property type="match status" value="1"/>
</dbReference>
<evidence type="ECO:0000256" key="8">
    <source>
        <dbReference type="PROSITE-ProRule" id="PRU00169"/>
    </source>
</evidence>
<evidence type="ECO:0000256" key="2">
    <source>
        <dbReference type="ARBA" id="ARBA00022553"/>
    </source>
</evidence>
<dbReference type="FunFam" id="3.30.70.270:FF:000001">
    <property type="entry name" value="Diguanylate cyclase domain protein"/>
    <property type="match status" value="1"/>
</dbReference>
<dbReference type="InterPro" id="IPR011006">
    <property type="entry name" value="CheY-like_superfamily"/>
</dbReference>
<dbReference type="PANTHER" id="PTHR45138:SF9">
    <property type="entry name" value="DIGUANYLATE CYCLASE DGCM-RELATED"/>
    <property type="match status" value="1"/>
</dbReference>
<dbReference type="CDD" id="cd17574">
    <property type="entry name" value="REC_OmpR"/>
    <property type="match status" value="1"/>
</dbReference>
<accession>A0A975BPJ0</accession>
<keyword evidence="12" id="KW-1185">Reference proteome</keyword>
<evidence type="ECO:0000313" key="11">
    <source>
        <dbReference type="EMBL" id="QTA89332.1"/>
    </source>
</evidence>
<dbReference type="GO" id="GO:1902201">
    <property type="term" value="P:negative regulation of bacterial-type flagellum-dependent cell motility"/>
    <property type="evidence" value="ECO:0007669"/>
    <property type="project" value="TreeGrafter"/>
</dbReference>
<evidence type="ECO:0000256" key="5">
    <source>
        <dbReference type="ARBA" id="ARBA00023125"/>
    </source>
</evidence>
<dbReference type="InterPro" id="IPR050469">
    <property type="entry name" value="Diguanylate_Cyclase"/>
</dbReference>
<dbReference type="EC" id="2.7.7.65" evidence="1"/>